<evidence type="ECO:0000313" key="2">
    <source>
        <dbReference type="EMBL" id="QPH10018.1"/>
    </source>
</evidence>
<proteinExistence type="predicted"/>
<sequence length="368" mass="41714">MDISLYAARAEDIDVLSTFQIANFFQRQKFVTRDVCNLTAAGITMGPVSPTLVQGQTSYTVATSAGQRPKVVQFRNSALNIEIIRQAWQTYREFVPQCKFCGMLSDVYVYEMDLVAGVVFCRARRQLLAPGMEQRLLRTAQDFARCQPPDVTRALFAHYSKILDQLSLSLPERFQLKLDGVRQGLPLLFRPDYPMVLNHDDLLEMNIHVDENTGCITGIVDWADAMVTPFGTSLGGLEIVLGVQTSSRWLFHPEHNFLRAQFWKTFYDLTGHISDDDKRAIEVGRLFGLFRTYGFDRRPEKEKALTLAEGHPDLVCLEAFCPLALFQLAAYDPDVRFKSDGVTGDRIMLVDQMETEIPKLAMSSDEPY</sequence>
<dbReference type="AlphaFoldDB" id="A0A7U3SMH2"/>
<reference evidence="2 3" key="1">
    <citation type="journal article" date="2018" name="PLoS Genet.">
        <title>Repeat elements organise 3D genome structure and mediate transcription in the filamentous fungus Epichloe festucae.</title>
        <authorList>
            <person name="Winter D.J."/>
            <person name="Ganley A.R.D."/>
            <person name="Young C.A."/>
            <person name="Liachko I."/>
            <person name="Schardl C.L."/>
            <person name="Dupont P.Y."/>
            <person name="Berry D."/>
            <person name="Ram A."/>
            <person name="Scott B."/>
            <person name="Cox M.P."/>
        </authorList>
    </citation>
    <scope>NUCLEOTIDE SEQUENCE [LARGE SCALE GENOMIC DNA]</scope>
    <source>
        <strain evidence="2 3">Fl1</strain>
    </source>
</reference>
<evidence type="ECO:0000259" key="1">
    <source>
        <dbReference type="Pfam" id="PF01636"/>
    </source>
</evidence>
<dbReference type="EMBL" id="CP031389">
    <property type="protein sequence ID" value="QPH10018.1"/>
    <property type="molecule type" value="Genomic_DNA"/>
</dbReference>
<evidence type="ECO:0000313" key="3">
    <source>
        <dbReference type="Proteomes" id="UP000594364"/>
    </source>
</evidence>
<accession>A0A7U3SMH2</accession>
<dbReference type="InterPro" id="IPR011009">
    <property type="entry name" value="Kinase-like_dom_sf"/>
</dbReference>
<dbReference type="Pfam" id="PF01636">
    <property type="entry name" value="APH"/>
    <property type="match status" value="1"/>
</dbReference>
<dbReference type="InterPro" id="IPR002575">
    <property type="entry name" value="Aminoglycoside_PTrfase"/>
</dbReference>
<dbReference type="Proteomes" id="UP000594364">
    <property type="component" value="Chromosome 5"/>
</dbReference>
<dbReference type="Gene3D" id="3.90.1200.10">
    <property type="match status" value="1"/>
</dbReference>
<dbReference type="SUPFAM" id="SSF56112">
    <property type="entry name" value="Protein kinase-like (PK-like)"/>
    <property type="match status" value="1"/>
</dbReference>
<dbReference type="OrthoDB" id="5598852at2759"/>
<keyword evidence="3" id="KW-1185">Reference proteome</keyword>
<name>A0A7U3SMH2_EPIFF</name>
<protein>
    <recommendedName>
        <fullName evidence="1">Aminoglycoside phosphotransferase domain-containing protein</fullName>
    </recommendedName>
</protein>
<feature type="domain" description="Aminoglycoside phosphotransferase" evidence="1">
    <location>
        <begin position="147"/>
        <end position="230"/>
    </location>
</feature>
<gene>
    <name evidence="2" type="ORF">C2857_001147</name>
</gene>
<organism evidence="2 3">
    <name type="scientific">Epichloe festucae (strain Fl1)</name>
    <dbReference type="NCBI Taxonomy" id="877507"/>
    <lineage>
        <taxon>Eukaryota</taxon>
        <taxon>Fungi</taxon>
        <taxon>Dikarya</taxon>
        <taxon>Ascomycota</taxon>
        <taxon>Pezizomycotina</taxon>
        <taxon>Sordariomycetes</taxon>
        <taxon>Hypocreomycetidae</taxon>
        <taxon>Hypocreales</taxon>
        <taxon>Clavicipitaceae</taxon>
        <taxon>Epichloe</taxon>
    </lineage>
</organism>